<feature type="transmembrane region" description="Helical" evidence="1">
    <location>
        <begin position="155"/>
        <end position="174"/>
    </location>
</feature>
<keyword evidence="1" id="KW-0472">Membrane</keyword>
<evidence type="ECO:0000313" key="3">
    <source>
        <dbReference type="EMBL" id="MFK7002081.1"/>
    </source>
</evidence>
<proteinExistence type="predicted"/>
<keyword evidence="4" id="KW-1185">Reference proteome</keyword>
<feature type="transmembrane region" description="Helical" evidence="1">
    <location>
        <begin position="243"/>
        <end position="262"/>
    </location>
</feature>
<evidence type="ECO:0000259" key="2">
    <source>
        <dbReference type="Pfam" id="PF01757"/>
    </source>
</evidence>
<dbReference type="PANTHER" id="PTHR23028:SF53">
    <property type="entry name" value="ACYL_TRANSF_3 DOMAIN-CONTAINING PROTEIN"/>
    <property type="match status" value="1"/>
</dbReference>
<reference evidence="3 4" key="1">
    <citation type="submission" date="2024-02" db="EMBL/GenBank/DDBJ databases">
        <title>Comparative Genomic Analysis of Flavobacterium Species Causing Columnaris Disease of Freshwater Fish in Thailand: Insights into Virulence and Resistance Mechanisms.</title>
        <authorList>
            <person name="Nguyen D."/>
            <person name="Chokmangmeepisarn P."/>
            <person name="Khianchaikhan K."/>
            <person name="Morishita M."/>
            <person name="Bunnoy A."/>
            <person name="Rodkhum C."/>
        </authorList>
    </citation>
    <scope>NUCLEOTIDE SEQUENCE [LARGE SCALE GENOMIC DNA]</scope>
    <source>
        <strain evidence="3 4">CNRT2201</strain>
    </source>
</reference>
<dbReference type="EC" id="2.3.-.-" evidence="3"/>
<organism evidence="3 4">
    <name type="scientific">Flavobacterium oreochromis</name>
    <dbReference type="NCBI Taxonomy" id="2906078"/>
    <lineage>
        <taxon>Bacteria</taxon>
        <taxon>Pseudomonadati</taxon>
        <taxon>Bacteroidota</taxon>
        <taxon>Flavobacteriia</taxon>
        <taxon>Flavobacteriales</taxon>
        <taxon>Flavobacteriaceae</taxon>
        <taxon>Flavobacterium</taxon>
    </lineage>
</organism>
<comment type="caution">
    <text evidence="3">The sequence shown here is derived from an EMBL/GenBank/DDBJ whole genome shotgun (WGS) entry which is preliminary data.</text>
</comment>
<feature type="transmembrane region" description="Helical" evidence="1">
    <location>
        <begin position="43"/>
        <end position="61"/>
    </location>
</feature>
<dbReference type="RefSeq" id="WP_165764258.1">
    <property type="nucleotide sequence ID" value="NZ_JAZGZP010000028.1"/>
</dbReference>
<feature type="transmembrane region" description="Helical" evidence="1">
    <location>
        <begin position="315"/>
        <end position="335"/>
    </location>
</feature>
<dbReference type="Proteomes" id="UP001621706">
    <property type="component" value="Unassembled WGS sequence"/>
</dbReference>
<feature type="transmembrane region" description="Helical" evidence="1">
    <location>
        <begin position="7"/>
        <end position="23"/>
    </location>
</feature>
<gene>
    <name evidence="3" type="ORF">V3I07_14435</name>
</gene>
<dbReference type="InterPro" id="IPR050879">
    <property type="entry name" value="Acyltransferase_3"/>
</dbReference>
<feature type="transmembrane region" description="Helical" evidence="1">
    <location>
        <begin position="124"/>
        <end position="143"/>
    </location>
</feature>
<dbReference type="GeneID" id="96800413"/>
<keyword evidence="1" id="KW-0812">Transmembrane</keyword>
<dbReference type="PANTHER" id="PTHR23028">
    <property type="entry name" value="ACETYLTRANSFERASE"/>
    <property type="match status" value="1"/>
</dbReference>
<feature type="transmembrane region" description="Helical" evidence="1">
    <location>
        <begin position="274"/>
        <end position="295"/>
    </location>
</feature>
<dbReference type="Pfam" id="PF01757">
    <property type="entry name" value="Acyl_transf_3"/>
    <property type="match status" value="1"/>
</dbReference>
<dbReference type="EMBL" id="JAZGZP010000028">
    <property type="protein sequence ID" value="MFK7002081.1"/>
    <property type="molecule type" value="Genomic_DNA"/>
</dbReference>
<keyword evidence="3" id="KW-0012">Acyltransferase</keyword>
<dbReference type="InterPro" id="IPR002656">
    <property type="entry name" value="Acyl_transf_3_dom"/>
</dbReference>
<feature type="transmembrane region" description="Helical" evidence="1">
    <location>
        <begin position="194"/>
        <end position="213"/>
    </location>
</feature>
<protein>
    <submittedName>
        <fullName evidence="3">Acyltransferase</fullName>
        <ecNumber evidence="3">2.3.-.-</ecNumber>
    </submittedName>
</protein>
<keyword evidence="3" id="KW-0808">Transferase</keyword>
<accession>A0ABW8PCB9</accession>
<name>A0ABW8PCB9_9FLAO</name>
<dbReference type="GO" id="GO:0016746">
    <property type="term" value="F:acyltransferase activity"/>
    <property type="evidence" value="ECO:0007669"/>
    <property type="project" value="UniProtKB-KW"/>
</dbReference>
<feature type="domain" description="Acyltransferase 3" evidence="2">
    <location>
        <begin position="6"/>
        <end position="328"/>
    </location>
</feature>
<keyword evidence="1" id="KW-1133">Transmembrane helix</keyword>
<evidence type="ECO:0000256" key="1">
    <source>
        <dbReference type="SAM" id="Phobius"/>
    </source>
</evidence>
<sequence>MRIEQLTFTRFIAAISIVIFHYGKNSYLFNNEYTSFIFKQANVGVSYFFLLSGFVMIIAYGNRENVNFIEYIKNRLARIYPVYLLAIFLILGITLFQNINKFDLLLNLFMIQSWVPQKALTLNYPGWSLSVEMFFYISFPFLLNKIYSKKNLKINTISIISFWLISQIIFHLIVYKVLEVPNYSNRDLYYHPLMHFNEFLIGNLAGLFFINKLKNNQKNYFLSIAFFIVILILLLRFPIGFNFHNGLLAVIFVPLILLISLSNDLITKIFSKKIFIFLGEISFGIYILQAPVWVIFSDYRMFKYLGLNKEFDFTISFLIRLLILIIVSSLSYLYFEKPIRNLIKKLQLTAKVSLRAKQEQ</sequence>
<feature type="transmembrane region" description="Helical" evidence="1">
    <location>
        <begin position="82"/>
        <end position="99"/>
    </location>
</feature>
<feature type="transmembrane region" description="Helical" evidence="1">
    <location>
        <begin position="220"/>
        <end position="237"/>
    </location>
</feature>
<evidence type="ECO:0000313" key="4">
    <source>
        <dbReference type="Proteomes" id="UP001621706"/>
    </source>
</evidence>